<dbReference type="EMBL" id="PUHR01000064">
    <property type="protein sequence ID" value="KAG0668554.1"/>
    <property type="molecule type" value="Genomic_DNA"/>
</dbReference>
<proteinExistence type="predicted"/>
<dbReference type="Pfam" id="PF00096">
    <property type="entry name" value="zf-C2H2"/>
    <property type="match status" value="2"/>
</dbReference>
<dbReference type="PANTHER" id="PTHR46179">
    <property type="entry name" value="ZINC FINGER PROTEIN"/>
    <property type="match status" value="1"/>
</dbReference>
<feature type="compositionally biased region" description="Low complexity" evidence="11">
    <location>
        <begin position="220"/>
        <end position="237"/>
    </location>
</feature>
<name>A0A9P7BB25_MAUEX</name>
<keyword evidence="14" id="KW-1185">Reference proteome</keyword>
<organism evidence="13 14">
    <name type="scientific">Maudiozyma exigua</name>
    <name type="common">Yeast</name>
    <name type="synonym">Kazachstania exigua</name>
    <dbReference type="NCBI Taxonomy" id="34358"/>
    <lineage>
        <taxon>Eukaryota</taxon>
        <taxon>Fungi</taxon>
        <taxon>Dikarya</taxon>
        <taxon>Ascomycota</taxon>
        <taxon>Saccharomycotina</taxon>
        <taxon>Saccharomycetes</taxon>
        <taxon>Saccharomycetales</taxon>
        <taxon>Saccharomycetaceae</taxon>
        <taxon>Maudiozyma</taxon>
    </lineage>
</organism>
<evidence type="ECO:0000256" key="8">
    <source>
        <dbReference type="ARBA" id="ARBA00023163"/>
    </source>
</evidence>
<evidence type="ECO:0000256" key="7">
    <source>
        <dbReference type="ARBA" id="ARBA00023125"/>
    </source>
</evidence>
<evidence type="ECO:0000313" key="13">
    <source>
        <dbReference type="EMBL" id="KAG0668554.1"/>
    </source>
</evidence>
<dbReference type="InterPro" id="IPR013087">
    <property type="entry name" value="Znf_C2H2_type"/>
</dbReference>
<dbReference type="FunFam" id="3.30.160.60:FF:000045">
    <property type="entry name" value="ZFP69 zinc finger protein B"/>
    <property type="match status" value="1"/>
</dbReference>
<dbReference type="GO" id="GO:0005634">
    <property type="term" value="C:nucleus"/>
    <property type="evidence" value="ECO:0007669"/>
    <property type="project" value="UniProtKB-SubCell"/>
</dbReference>
<keyword evidence="2" id="KW-0479">Metal-binding</keyword>
<evidence type="ECO:0000313" key="14">
    <source>
        <dbReference type="Proteomes" id="UP000750334"/>
    </source>
</evidence>
<dbReference type="AlphaFoldDB" id="A0A9P7BB25"/>
<evidence type="ECO:0000256" key="11">
    <source>
        <dbReference type="SAM" id="MobiDB-lite"/>
    </source>
</evidence>
<dbReference type="OrthoDB" id="6077919at2759"/>
<keyword evidence="3" id="KW-0677">Repeat</keyword>
<evidence type="ECO:0000256" key="2">
    <source>
        <dbReference type="ARBA" id="ARBA00022723"/>
    </source>
</evidence>
<evidence type="ECO:0000256" key="5">
    <source>
        <dbReference type="ARBA" id="ARBA00022833"/>
    </source>
</evidence>
<dbReference type="SUPFAM" id="SSF57667">
    <property type="entry name" value="beta-beta-alpha zinc fingers"/>
    <property type="match status" value="1"/>
</dbReference>
<protein>
    <submittedName>
        <fullName evidence="13">Mitotic spindle checkpoint protein Bub3</fullName>
    </submittedName>
</protein>
<dbReference type="GO" id="GO:0006357">
    <property type="term" value="P:regulation of transcription by RNA polymerase II"/>
    <property type="evidence" value="ECO:0007669"/>
    <property type="project" value="TreeGrafter"/>
</dbReference>
<dbReference type="Proteomes" id="UP000750334">
    <property type="component" value="Unassembled WGS sequence"/>
</dbReference>
<comment type="caution">
    <text evidence="13">The sequence shown here is derived from an EMBL/GenBank/DDBJ whole genome shotgun (WGS) entry which is preliminary data.</text>
</comment>
<dbReference type="InterPro" id="IPR051061">
    <property type="entry name" value="Zinc_finger_trans_reg"/>
</dbReference>
<gene>
    <name evidence="13" type="primary">BUB3_6</name>
    <name evidence="13" type="ORF">C6P45_004586</name>
</gene>
<feature type="compositionally biased region" description="Polar residues" evidence="11">
    <location>
        <begin position="191"/>
        <end position="219"/>
    </location>
</feature>
<dbReference type="GO" id="GO:0008270">
    <property type="term" value="F:zinc ion binding"/>
    <property type="evidence" value="ECO:0007669"/>
    <property type="project" value="UniProtKB-KW"/>
</dbReference>
<feature type="domain" description="C2H2-type" evidence="12">
    <location>
        <begin position="270"/>
        <end position="297"/>
    </location>
</feature>
<accession>A0A9P7BB25</accession>
<keyword evidence="6" id="KW-0805">Transcription regulation</keyword>
<dbReference type="PANTHER" id="PTHR46179:SF13">
    <property type="entry name" value="C2H2-TYPE DOMAIN-CONTAINING PROTEIN"/>
    <property type="match status" value="1"/>
</dbReference>
<dbReference type="PROSITE" id="PS50157">
    <property type="entry name" value="ZINC_FINGER_C2H2_2"/>
    <property type="match status" value="2"/>
</dbReference>
<comment type="subcellular location">
    <subcellularLocation>
        <location evidence="1">Nucleus</location>
    </subcellularLocation>
</comment>
<reference evidence="13 14" key="1">
    <citation type="submission" date="2020-11" db="EMBL/GenBank/DDBJ databases">
        <title>Kefir isolates.</title>
        <authorList>
            <person name="Marcisauskas S."/>
            <person name="Kim Y."/>
            <person name="Blasche S."/>
        </authorList>
    </citation>
    <scope>NUCLEOTIDE SEQUENCE [LARGE SCALE GENOMIC DNA]</scope>
    <source>
        <strain evidence="13 14">OG2</strain>
    </source>
</reference>
<evidence type="ECO:0000256" key="9">
    <source>
        <dbReference type="ARBA" id="ARBA00023242"/>
    </source>
</evidence>
<dbReference type="InterPro" id="IPR036236">
    <property type="entry name" value="Znf_C2H2_sf"/>
</dbReference>
<evidence type="ECO:0000256" key="4">
    <source>
        <dbReference type="ARBA" id="ARBA00022771"/>
    </source>
</evidence>
<keyword evidence="5" id="KW-0862">Zinc</keyword>
<keyword evidence="9" id="KW-0539">Nucleus</keyword>
<keyword evidence="7" id="KW-0238">DNA-binding</keyword>
<feature type="region of interest" description="Disordered" evidence="11">
    <location>
        <begin position="188"/>
        <end position="244"/>
    </location>
</feature>
<evidence type="ECO:0000256" key="1">
    <source>
        <dbReference type="ARBA" id="ARBA00004123"/>
    </source>
</evidence>
<keyword evidence="8" id="KW-0804">Transcription</keyword>
<dbReference type="GO" id="GO:0003677">
    <property type="term" value="F:DNA binding"/>
    <property type="evidence" value="ECO:0007669"/>
    <property type="project" value="UniProtKB-KW"/>
</dbReference>
<evidence type="ECO:0000256" key="10">
    <source>
        <dbReference type="PROSITE-ProRule" id="PRU00042"/>
    </source>
</evidence>
<evidence type="ECO:0000259" key="12">
    <source>
        <dbReference type="PROSITE" id="PS50157"/>
    </source>
</evidence>
<dbReference type="Gene3D" id="3.30.160.60">
    <property type="entry name" value="Classic Zinc Finger"/>
    <property type="match status" value="2"/>
</dbReference>
<keyword evidence="4 10" id="KW-0863">Zinc-finger</keyword>
<evidence type="ECO:0000256" key="3">
    <source>
        <dbReference type="ARBA" id="ARBA00022737"/>
    </source>
</evidence>
<sequence length="376" mass="42421">MSTQNFDNQRSRSSNSNNTDYGSGFLYYLNNNAQNNIPINTNSNINDTNTINPVIYGGSMNQISKFDSYSDVYNRVVSDPSNNTNNSNTAMATHNGDLNYNMNMDQFQYLDSINNNSLINLQNMSSAAVPIITYTSSNNNIPINSTMILQQPTPTNINDIQPNNTNIHNDLSSRNYIAVNGFNNNSNNNSLPFTSHNNNYSTPKSSNDNNSNFAKTQQNSYTSLLPMSPSSMSSTSTKGKDKSSIKRINLADIKDIDSLTNYDDTQRFKYGCSICQKRFKRPSSLKTHINIHTGFKPFDCPYMKCNKSFNAKSNMLRHYKLHFKLRSGAYILPDGHISMDKPTSKQLFNSDINDSLTHFDNKKSKISKKTIVEHHQ</sequence>
<evidence type="ECO:0000256" key="6">
    <source>
        <dbReference type="ARBA" id="ARBA00023015"/>
    </source>
</evidence>
<dbReference type="PROSITE" id="PS00028">
    <property type="entry name" value="ZINC_FINGER_C2H2_1"/>
    <property type="match status" value="2"/>
</dbReference>
<dbReference type="SMART" id="SM00355">
    <property type="entry name" value="ZnF_C2H2"/>
    <property type="match status" value="2"/>
</dbReference>
<feature type="domain" description="C2H2-type" evidence="12">
    <location>
        <begin position="298"/>
        <end position="327"/>
    </location>
</feature>